<evidence type="ECO:0000313" key="4">
    <source>
        <dbReference type="Proteomes" id="UP001215143"/>
    </source>
</evidence>
<protein>
    <submittedName>
        <fullName evidence="3">MerR family transcriptional regulator</fullName>
    </submittedName>
</protein>
<dbReference type="Pfam" id="PF13411">
    <property type="entry name" value="MerR_1"/>
    <property type="match status" value="1"/>
</dbReference>
<dbReference type="PROSITE" id="PS50937">
    <property type="entry name" value="HTH_MERR_2"/>
    <property type="match status" value="1"/>
</dbReference>
<dbReference type="EMBL" id="CP117834">
    <property type="protein sequence ID" value="WDF05541.1"/>
    <property type="molecule type" value="Genomic_DNA"/>
</dbReference>
<dbReference type="Gene3D" id="1.10.1660.10">
    <property type="match status" value="1"/>
</dbReference>
<dbReference type="SMART" id="SM00422">
    <property type="entry name" value="HTH_MERR"/>
    <property type="match status" value="1"/>
</dbReference>
<accession>A0ABY7WA37</accession>
<dbReference type="InterPro" id="IPR009061">
    <property type="entry name" value="DNA-bd_dom_put_sf"/>
</dbReference>
<dbReference type="Proteomes" id="UP001215143">
    <property type="component" value="Chromosome"/>
</dbReference>
<proteinExistence type="predicted"/>
<sequence length="134" mass="16048">MATNLGIKEHTLRYYEQIGLIVPKRDENNVRLYSKEDQDWVEFVMHMKETGMTLEKLKRYIDLWHSDDDMEELLAILDEHKQNVKNQISVYQANLELLDKKITFYEYSKQNGTDKNLFKKFVDDNQGKNKSEKI</sequence>
<dbReference type="RefSeq" id="WP_274273399.1">
    <property type="nucleotide sequence ID" value="NZ_CP117834.1"/>
</dbReference>
<gene>
    <name evidence="3" type="ORF">PQ477_08915</name>
</gene>
<reference evidence="3 4" key="1">
    <citation type="submission" date="2023-02" db="EMBL/GenBank/DDBJ databases">
        <authorList>
            <person name="Liu G."/>
        </authorList>
    </citation>
    <scope>NUCLEOTIDE SEQUENCE [LARGE SCALE GENOMIC DNA]</scope>
    <source>
        <strain evidence="3 4">DSM 23008</strain>
    </source>
</reference>
<evidence type="ECO:0000256" key="1">
    <source>
        <dbReference type="ARBA" id="ARBA00023125"/>
    </source>
</evidence>
<name>A0ABY7WA37_9BACI</name>
<dbReference type="InterPro" id="IPR047057">
    <property type="entry name" value="MerR_fam"/>
</dbReference>
<dbReference type="CDD" id="cd01109">
    <property type="entry name" value="HTH_YyaN"/>
    <property type="match status" value="1"/>
</dbReference>
<keyword evidence="1" id="KW-0238">DNA-binding</keyword>
<organism evidence="3 4">
    <name type="scientific">Shouchella hunanensis</name>
    <dbReference type="NCBI Taxonomy" id="766894"/>
    <lineage>
        <taxon>Bacteria</taxon>
        <taxon>Bacillati</taxon>
        <taxon>Bacillota</taxon>
        <taxon>Bacilli</taxon>
        <taxon>Bacillales</taxon>
        <taxon>Bacillaceae</taxon>
        <taxon>Shouchella</taxon>
    </lineage>
</organism>
<feature type="domain" description="HTH merR-type" evidence="2">
    <location>
        <begin position="1"/>
        <end position="63"/>
    </location>
</feature>
<dbReference type="InterPro" id="IPR000551">
    <property type="entry name" value="MerR-type_HTH_dom"/>
</dbReference>
<evidence type="ECO:0000259" key="2">
    <source>
        <dbReference type="PROSITE" id="PS50937"/>
    </source>
</evidence>
<dbReference type="PANTHER" id="PTHR30204:SF98">
    <property type="entry name" value="HTH-TYPE TRANSCRIPTIONAL REGULATOR ADHR"/>
    <property type="match status" value="1"/>
</dbReference>
<evidence type="ECO:0000313" key="3">
    <source>
        <dbReference type="EMBL" id="WDF05541.1"/>
    </source>
</evidence>
<dbReference type="SUPFAM" id="SSF46955">
    <property type="entry name" value="Putative DNA-binding domain"/>
    <property type="match status" value="1"/>
</dbReference>
<keyword evidence="4" id="KW-1185">Reference proteome</keyword>
<dbReference type="PANTHER" id="PTHR30204">
    <property type="entry name" value="REDOX-CYCLING DRUG-SENSING TRANSCRIPTIONAL ACTIVATOR SOXR"/>
    <property type="match status" value="1"/>
</dbReference>